<dbReference type="EMBL" id="MNCJ02000320">
    <property type="protein sequence ID" value="KAF5806568.1"/>
    <property type="molecule type" value="Genomic_DNA"/>
</dbReference>
<dbReference type="EMBL" id="CM007902">
    <property type="protein sequence ID" value="OTG02790.1"/>
    <property type="molecule type" value="Genomic_DNA"/>
</dbReference>
<dbReference type="InParanoid" id="A0A251SVD0"/>
<evidence type="ECO:0000313" key="3">
    <source>
        <dbReference type="Proteomes" id="UP000215914"/>
    </source>
</evidence>
<organism evidence="2 3">
    <name type="scientific">Helianthus annuus</name>
    <name type="common">Common sunflower</name>
    <dbReference type="NCBI Taxonomy" id="4232"/>
    <lineage>
        <taxon>Eukaryota</taxon>
        <taxon>Viridiplantae</taxon>
        <taxon>Streptophyta</taxon>
        <taxon>Embryophyta</taxon>
        <taxon>Tracheophyta</taxon>
        <taxon>Spermatophyta</taxon>
        <taxon>Magnoliopsida</taxon>
        <taxon>eudicotyledons</taxon>
        <taxon>Gunneridae</taxon>
        <taxon>Pentapetalae</taxon>
        <taxon>asterids</taxon>
        <taxon>campanulids</taxon>
        <taxon>Asterales</taxon>
        <taxon>Asteraceae</taxon>
        <taxon>Asteroideae</taxon>
        <taxon>Heliantheae alliance</taxon>
        <taxon>Heliantheae</taxon>
        <taxon>Helianthus</taxon>
    </lineage>
</organism>
<dbReference type="SUPFAM" id="SSF56574">
    <property type="entry name" value="Serpins"/>
    <property type="match status" value="1"/>
</dbReference>
<accession>A0A251SVD0</accession>
<dbReference type="InterPro" id="IPR042185">
    <property type="entry name" value="Serpin_sf_2"/>
</dbReference>
<reference evidence="2" key="2">
    <citation type="submission" date="2017-02" db="EMBL/GenBank/DDBJ databases">
        <title>Sunflower complete genome.</title>
        <authorList>
            <person name="Langlade N."/>
            <person name="Munos S."/>
        </authorList>
    </citation>
    <scope>NUCLEOTIDE SEQUENCE [LARGE SCALE GENOMIC DNA]</scope>
    <source>
        <tissue evidence="2">Leaves</tissue>
    </source>
</reference>
<dbReference type="AlphaFoldDB" id="A0A251SVD0"/>
<dbReference type="Gene3D" id="2.30.39.10">
    <property type="entry name" value="Alpha-1-antitrypsin, domain 1"/>
    <property type="match status" value="1"/>
</dbReference>
<dbReference type="InterPro" id="IPR036186">
    <property type="entry name" value="Serpin_sf"/>
</dbReference>
<keyword evidence="3" id="KW-1185">Reference proteome</keyword>
<protein>
    <submittedName>
        <fullName evidence="2">Putative serpin</fullName>
    </submittedName>
    <submittedName>
        <fullName evidence="1">Serpin family protein</fullName>
    </submittedName>
</protein>
<dbReference type="Proteomes" id="UP000215914">
    <property type="component" value="Chromosome 13"/>
</dbReference>
<reference evidence="1 3" key="1">
    <citation type="journal article" date="2017" name="Nature">
        <title>The sunflower genome provides insights into oil metabolism, flowering and Asterid evolution.</title>
        <authorList>
            <person name="Badouin H."/>
            <person name="Gouzy J."/>
            <person name="Grassa C.J."/>
            <person name="Murat F."/>
            <person name="Staton S.E."/>
            <person name="Cottret L."/>
            <person name="Lelandais-Briere C."/>
            <person name="Owens G.L."/>
            <person name="Carrere S."/>
            <person name="Mayjonade B."/>
            <person name="Legrand L."/>
            <person name="Gill N."/>
            <person name="Kane N.C."/>
            <person name="Bowers J.E."/>
            <person name="Hubner S."/>
            <person name="Bellec A."/>
            <person name="Berard A."/>
            <person name="Berges H."/>
            <person name="Blanchet N."/>
            <person name="Boniface M.C."/>
            <person name="Brunel D."/>
            <person name="Catrice O."/>
            <person name="Chaidir N."/>
            <person name="Claudel C."/>
            <person name="Donnadieu C."/>
            <person name="Faraut T."/>
            <person name="Fievet G."/>
            <person name="Helmstetter N."/>
            <person name="King M."/>
            <person name="Knapp S.J."/>
            <person name="Lai Z."/>
            <person name="Le Paslier M.C."/>
            <person name="Lippi Y."/>
            <person name="Lorenzon L."/>
            <person name="Mandel J.R."/>
            <person name="Marage G."/>
            <person name="Marchand G."/>
            <person name="Marquand E."/>
            <person name="Bret-Mestries E."/>
            <person name="Morien E."/>
            <person name="Nambeesan S."/>
            <person name="Nguyen T."/>
            <person name="Pegot-Espagnet P."/>
            <person name="Pouilly N."/>
            <person name="Raftis F."/>
            <person name="Sallet E."/>
            <person name="Schiex T."/>
            <person name="Thomas J."/>
            <person name="Vandecasteele C."/>
            <person name="Vares D."/>
            <person name="Vear F."/>
            <person name="Vautrin S."/>
            <person name="Crespi M."/>
            <person name="Mangin B."/>
            <person name="Burke J.M."/>
            <person name="Salse J."/>
            <person name="Munos S."/>
            <person name="Vincourt P."/>
            <person name="Rieseberg L.H."/>
            <person name="Langlade N.B."/>
        </authorList>
    </citation>
    <scope>NUCLEOTIDE SEQUENCE [LARGE SCALE GENOMIC DNA]</scope>
    <source>
        <strain evidence="3">cv. SF193</strain>
        <tissue evidence="1">Leaves</tissue>
    </source>
</reference>
<name>A0A251SVD0_HELAN</name>
<evidence type="ECO:0000313" key="1">
    <source>
        <dbReference type="EMBL" id="KAF5806568.1"/>
    </source>
</evidence>
<dbReference type="Gramene" id="mRNA:HanXRQr2_Chr05g0222951">
    <property type="protein sequence ID" value="CDS:HanXRQr2_Chr05g0222951.1"/>
    <property type="gene ID" value="HanXRQr2_Chr05g0222951"/>
</dbReference>
<proteinExistence type="predicted"/>
<gene>
    <name evidence="2" type="ORF">HannXRQ_Chr13g0416981</name>
    <name evidence="1" type="ORF">HanXRQr2_Chr05g0222951</name>
</gene>
<sequence length="89" mass="10354">MTSKKKQFVREHDDLKVLGLPYLKGQDNRKFTMYFYLQDAKDGLPSLLQKIGSASDFFDRHIPRQKVQLEQFLLPILVGAYFVCPSLCE</sequence>
<reference evidence="1" key="3">
    <citation type="submission" date="2020-06" db="EMBL/GenBank/DDBJ databases">
        <title>Helianthus annuus Genome sequencing and assembly Release 2.</title>
        <authorList>
            <person name="Gouzy J."/>
            <person name="Langlade N."/>
            <person name="Munos S."/>
        </authorList>
    </citation>
    <scope>NUCLEOTIDE SEQUENCE</scope>
    <source>
        <tissue evidence="1">Leaves</tissue>
    </source>
</reference>
<evidence type="ECO:0000313" key="2">
    <source>
        <dbReference type="EMBL" id="OTG02790.1"/>
    </source>
</evidence>